<evidence type="ECO:0000313" key="2">
    <source>
        <dbReference type="EMBL" id="ESN95548.1"/>
    </source>
</evidence>
<keyword evidence="4" id="KW-1185">Reference proteome</keyword>
<dbReference type="CTD" id="20207246"/>
<dbReference type="EnsemblMetazoa" id="HelroT179324">
    <property type="protein sequence ID" value="HelroP179324"/>
    <property type="gene ID" value="HelroG179324"/>
</dbReference>
<name>T1FEJ7_HELRO</name>
<dbReference type="GeneID" id="20207246"/>
<evidence type="ECO:0000259" key="1">
    <source>
        <dbReference type="PROSITE" id="PS51212"/>
    </source>
</evidence>
<protein>
    <recommendedName>
        <fullName evidence="1">WSC domain-containing protein</fullName>
    </recommendedName>
</protein>
<dbReference type="AlphaFoldDB" id="T1FEJ7"/>
<proteinExistence type="predicted"/>
<dbReference type="HOGENOM" id="CLU_1139084_0_0_1"/>
<dbReference type="Proteomes" id="UP000015101">
    <property type="component" value="Unassembled WGS sequence"/>
</dbReference>
<dbReference type="PROSITE" id="PS51212">
    <property type="entry name" value="WSC"/>
    <property type="match status" value="1"/>
</dbReference>
<evidence type="ECO:0000313" key="3">
    <source>
        <dbReference type="EnsemblMetazoa" id="HelroP179324"/>
    </source>
</evidence>
<gene>
    <name evidence="3" type="primary">20207246</name>
    <name evidence="2" type="ORF">HELRODRAFT_179324</name>
</gene>
<dbReference type="RefSeq" id="XP_009026413.1">
    <property type="nucleotide sequence ID" value="XM_009028165.1"/>
</dbReference>
<dbReference type="SMART" id="SM00321">
    <property type="entry name" value="WSC"/>
    <property type="match status" value="1"/>
</dbReference>
<sequence>MDRMMFFKKLSTPFKVCLIIVVEIVESKFLPVLNSFGLKSCATDLGDLQHVYSYDSLLKCLSACTSMNDVIGCNYQRDTRVCQMFRSRGSVAIKHDASEISSRYINCYKDDQTIRDLVYRTYSFLMTPSFCSDNCRNYGKTIAGVQPARSSWLCCGWAHVWEQQTRKSSERFKNECYCSDSYGLYGVGTGCNSPCDGNPNEICGGANFNSVYTVCDKGMYGLKCDLRCSCGAQCVCHRFTGVAI</sequence>
<feature type="domain" description="WSC" evidence="1">
    <location>
        <begin position="101"/>
        <end position="215"/>
    </location>
</feature>
<accession>T1FEJ7</accession>
<organism evidence="3 4">
    <name type="scientific">Helobdella robusta</name>
    <name type="common">Californian leech</name>
    <dbReference type="NCBI Taxonomy" id="6412"/>
    <lineage>
        <taxon>Eukaryota</taxon>
        <taxon>Metazoa</taxon>
        <taxon>Spiralia</taxon>
        <taxon>Lophotrochozoa</taxon>
        <taxon>Annelida</taxon>
        <taxon>Clitellata</taxon>
        <taxon>Hirudinea</taxon>
        <taxon>Rhynchobdellida</taxon>
        <taxon>Glossiphoniidae</taxon>
        <taxon>Helobdella</taxon>
    </lineage>
</organism>
<reference evidence="3" key="3">
    <citation type="submission" date="2015-06" db="UniProtKB">
        <authorList>
            <consortium name="EnsemblMetazoa"/>
        </authorList>
    </citation>
    <scope>IDENTIFICATION</scope>
</reference>
<reference evidence="4" key="1">
    <citation type="submission" date="2012-12" db="EMBL/GenBank/DDBJ databases">
        <authorList>
            <person name="Hellsten U."/>
            <person name="Grimwood J."/>
            <person name="Chapman J.A."/>
            <person name="Shapiro H."/>
            <person name="Aerts A."/>
            <person name="Otillar R.P."/>
            <person name="Terry A.Y."/>
            <person name="Boore J.L."/>
            <person name="Simakov O."/>
            <person name="Marletaz F."/>
            <person name="Cho S.-J."/>
            <person name="Edsinger-Gonzales E."/>
            <person name="Havlak P."/>
            <person name="Kuo D.-H."/>
            <person name="Larsson T."/>
            <person name="Lv J."/>
            <person name="Arendt D."/>
            <person name="Savage R."/>
            <person name="Osoegawa K."/>
            <person name="de Jong P."/>
            <person name="Lindberg D.R."/>
            <person name="Seaver E.C."/>
            <person name="Weisblat D.A."/>
            <person name="Putnam N.H."/>
            <person name="Grigoriev I.V."/>
            <person name="Rokhsar D.S."/>
        </authorList>
    </citation>
    <scope>NUCLEOTIDE SEQUENCE</scope>
</reference>
<dbReference type="GO" id="GO:0007165">
    <property type="term" value="P:signal transduction"/>
    <property type="evidence" value="ECO:0000318"/>
    <property type="project" value="GO_Central"/>
</dbReference>
<dbReference type="InParanoid" id="T1FEJ7"/>
<dbReference type="EMBL" id="KB097519">
    <property type="protein sequence ID" value="ESN95548.1"/>
    <property type="molecule type" value="Genomic_DNA"/>
</dbReference>
<dbReference type="OrthoDB" id="6071159at2759"/>
<dbReference type="GO" id="GO:0004888">
    <property type="term" value="F:transmembrane signaling receptor activity"/>
    <property type="evidence" value="ECO:0000318"/>
    <property type="project" value="GO_Central"/>
</dbReference>
<dbReference type="InterPro" id="IPR002889">
    <property type="entry name" value="WSC_carb-bd"/>
</dbReference>
<evidence type="ECO:0000313" key="4">
    <source>
        <dbReference type="Proteomes" id="UP000015101"/>
    </source>
</evidence>
<dbReference type="KEGG" id="hro:HELRODRAFT_179324"/>
<dbReference type="GO" id="GO:0005886">
    <property type="term" value="C:plasma membrane"/>
    <property type="evidence" value="ECO:0000318"/>
    <property type="project" value="GO_Central"/>
</dbReference>
<reference evidence="2 4" key="2">
    <citation type="journal article" date="2013" name="Nature">
        <title>Insights into bilaterian evolution from three spiralian genomes.</title>
        <authorList>
            <person name="Simakov O."/>
            <person name="Marletaz F."/>
            <person name="Cho S.J."/>
            <person name="Edsinger-Gonzales E."/>
            <person name="Havlak P."/>
            <person name="Hellsten U."/>
            <person name="Kuo D.H."/>
            <person name="Larsson T."/>
            <person name="Lv J."/>
            <person name="Arendt D."/>
            <person name="Savage R."/>
            <person name="Osoegawa K."/>
            <person name="de Jong P."/>
            <person name="Grimwood J."/>
            <person name="Chapman J.A."/>
            <person name="Shapiro H."/>
            <person name="Aerts A."/>
            <person name="Otillar R.P."/>
            <person name="Terry A.Y."/>
            <person name="Boore J.L."/>
            <person name="Grigoriev I.V."/>
            <person name="Lindberg D.R."/>
            <person name="Seaver E.C."/>
            <person name="Weisblat D.A."/>
            <person name="Putnam N.H."/>
            <person name="Rokhsar D.S."/>
        </authorList>
    </citation>
    <scope>NUCLEOTIDE SEQUENCE</scope>
</reference>
<dbReference type="EMBL" id="AMQM01006808">
    <property type="status" value="NOT_ANNOTATED_CDS"/>
    <property type="molecule type" value="Genomic_DNA"/>
</dbReference>